<dbReference type="RefSeq" id="XP_067523414.1">
    <property type="nucleotide sequence ID" value="XM_067667313.1"/>
</dbReference>
<gene>
    <name evidence="1" type="ORF">RO3G_12729</name>
</gene>
<dbReference type="AlphaFoldDB" id="I1CHT8"/>
<dbReference type="Proteomes" id="UP000009138">
    <property type="component" value="Unassembled WGS sequence"/>
</dbReference>
<organism evidence="1 2">
    <name type="scientific">Rhizopus delemar (strain RA 99-880 / ATCC MYA-4621 / FGSC 9543 / NRRL 43880)</name>
    <name type="common">Mucormycosis agent</name>
    <name type="synonym">Rhizopus arrhizus var. delemar</name>
    <dbReference type="NCBI Taxonomy" id="246409"/>
    <lineage>
        <taxon>Eukaryota</taxon>
        <taxon>Fungi</taxon>
        <taxon>Fungi incertae sedis</taxon>
        <taxon>Mucoromycota</taxon>
        <taxon>Mucoromycotina</taxon>
        <taxon>Mucoromycetes</taxon>
        <taxon>Mucorales</taxon>
        <taxon>Mucorineae</taxon>
        <taxon>Rhizopodaceae</taxon>
        <taxon>Rhizopus</taxon>
    </lineage>
</organism>
<dbReference type="EMBL" id="CH476742">
    <property type="protein sequence ID" value="EIE88018.1"/>
    <property type="molecule type" value="Genomic_DNA"/>
</dbReference>
<sequence length="96" mass="11256">MIEKPTYHISILKTLFSRSEEVLLQRLCIKGYTKRLYLTRRTAKLAALDRNRYNTTSSFKDLFDIHSFLILKLAEEQDKREAIPLAPFMLKAVLPI</sequence>
<accession>I1CHT8</accession>
<dbReference type="VEuPathDB" id="FungiDB:RO3G_12729"/>
<dbReference type="InParanoid" id="I1CHT8"/>
<reference evidence="1 2" key="1">
    <citation type="journal article" date="2009" name="PLoS Genet.">
        <title>Genomic analysis of the basal lineage fungus Rhizopus oryzae reveals a whole-genome duplication.</title>
        <authorList>
            <person name="Ma L.-J."/>
            <person name="Ibrahim A.S."/>
            <person name="Skory C."/>
            <person name="Grabherr M.G."/>
            <person name="Burger G."/>
            <person name="Butler M."/>
            <person name="Elias M."/>
            <person name="Idnurm A."/>
            <person name="Lang B.F."/>
            <person name="Sone T."/>
            <person name="Abe A."/>
            <person name="Calvo S.E."/>
            <person name="Corrochano L.M."/>
            <person name="Engels R."/>
            <person name="Fu J."/>
            <person name="Hansberg W."/>
            <person name="Kim J.-M."/>
            <person name="Kodira C.D."/>
            <person name="Koehrsen M.J."/>
            <person name="Liu B."/>
            <person name="Miranda-Saavedra D."/>
            <person name="O'Leary S."/>
            <person name="Ortiz-Castellanos L."/>
            <person name="Poulter R."/>
            <person name="Rodriguez-Romero J."/>
            <person name="Ruiz-Herrera J."/>
            <person name="Shen Y.-Q."/>
            <person name="Zeng Q."/>
            <person name="Galagan J."/>
            <person name="Birren B.W."/>
            <person name="Cuomo C.A."/>
            <person name="Wickes B.L."/>
        </authorList>
    </citation>
    <scope>NUCLEOTIDE SEQUENCE [LARGE SCALE GENOMIC DNA]</scope>
    <source>
        <strain evidence="2">RA 99-880 / ATCC MYA-4621 / FGSC 9543 / NRRL 43880</strain>
    </source>
</reference>
<name>I1CHT8_RHIO9</name>
<evidence type="ECO:0000313" key="1">
    <source>
        <dbReference type="EMBL" id="EIE88018.1"/>
    </source>
</evidence>
<protein>
    <submittedName>
        <fullName evidence="1">Uncharacterized protein</fullName>
    </submittedName>
</protein>
<keyword evidence="2" id="KW-1185">Reference proteome</keyword>
<evidence type="ECO:0000313" key="2">
    <source>
        <dbReference type="Proteomes" id="UP000009138"/>
    </source>
</evidence>
<dbReference type="GeneID" id="93619694"/>
<proteinExistence type="predicted"/>